<sequence length="146" mass="16586">MATDGTEAWHRKCYTTFDIDIVDMWPTIHTLYNPQIPQPLRMNMIFVDGYSENASDLQILARNNDTILLVIGLDKLEITASPPPAEHVHVPVINDPSPKPTEIVPQPHDTNKILAGVQGRQDNNYFRAEGQNTCNFLKERPSDKHR</sequence>
<proteinExistence type="predicted"/>
<reference evidence="2" key="1">
    <citation type="journal article" date="2022" name="Int. J. Mol. Sci.">
        <title>Draft Genome of Tanacetum Coccineum: Genomic Comparison of Closely Related Tanacetum-Family Plants.</title>
        <authorList>
            <person name="Yamashiro T."/>
            <person name="Shiraishi A."/>
            <person name="Nakayama K."/>
            <person name="Satake H."/>
        </authorList>
    </citation>
    <scope>NUCLEOTIDE SEQUENCE</scope>
</reference>
<evidence type="ECO:0000313" key="3">
    <source>
        <dbReference type="Proteomes" id="UP001151760"/>
    </source>
</evidence>
<protein>
    <submittedName>
        <fullName evidence="2">Uncharacterized protein</fullName>
    </submittedName>
</protein>
<comment type="caution">
    <text evidence="2">The sequence shown here is derived from an EMBL/GenBank/DDBJ whole genome shotgun (WGS) entry which is preliminary data.</text>
</comment>
<reference evidence="2" key="2">
    <citation type="submission" date="2022-01" db="EMBL/GenBank/DDBJ databases">
        <authorList>
            <person name="Yamashiro T."/>
            <person name="Shiraishi A."/>
            <person name="Satake H."/>
            <person name="Nakayama K."/>
        </authorList>
    </citation>
    <scope>NUCLEOTIDE SEQUENCE</scope>
</reference>
<feature type="region of interest" description="Disordered" evidence="1">
    <location>
        <begin position="87"/>
        <end position="107"/>
    </location>
</feature>
<name>A0ABQ4YSF5_9ASTR</name>
<dbReference type="Proteomes" id="UP001151760">
    <property type="component" value="Unassembled WGS sequence"/>
</dbReference>
<evidence type="ECO:0000313" key="2">
    <source>
        <dbReference type="EMBL" id="GJS80784.1"/>
    </source>
</evidence>
<accession>A0ABQ4YSF5</accession>
<dbReference type="EMBL" id="BQNB010010697">
    <property type="protein sequence ID" value="GJS80784.1"/>
    <property type="molecule type" value="Genomic_DNA"/>
</dbReference>
<organism evidence="2 3">
    <name type="scientific">Tanacetum coccineum</name>
    <dbReference type="NCBI Taxonomy" id="301880"/>
    <lineage>
        <taxon>Eukaryota</taxon>
        <taxon>Viridiplantae</taxon>
        <taxon>Streptophyta</taxon>
        <taxon>Embryophyta</taxon>
        <taxon>Tracheophyta</taxon>
        <taxon>Spermatophyta</taxon>
        <taxon>Magnoliopsida</taxon>
        <taxon>eudicotyledons</taxon>
        <taxon>Gunneridae</taxon>
        <taxon>Pentapetalae</taxon>
        <taxon>asterids</taxon>
        <taxon>campanulids</taxon>
        <taxon>Asterales</taxon>
        <taxon>Asteraceae</taxon>
        <taxon>Asteroideae</taxon>
        <taxon>Anthemideae</taxon>
        <taxon>Anthemidinae</taxon>
        <taxon>Tanacetum</taxon>
    </lineage>
</organism>
<evidence type="ECO:0000256" key="1">
    <source>
        <dbReference type="SAM" id="MobiDB-lite"/>
    </source>
</evidence>
<keyword evidence="3" id="KW-1185">Reference proteome</keyword>
<gene>
    <name evidence="2" type="ORF">Tco_0730665</name>
</gene>